<dbReference type="AlphaFoldDB" id="R7SFE0"/>
<dbReference type="InterPro" id="IPR032675">
    <property type="entry name" value="LRR_dom_sf"/>
</dbReference>
<organism evidence="1 2">
    <name type="scientific">Coniophora puteana (strain RWD-64-598)</name>
    <name type="common">Brown rot fungus</name>
    <dbReference type="NCBI Taxonomy" id="741705"/>
    <lineage>
        <taxon>Eukaryota</taxon>
        <taxon>Fungi</taxon>
        <taxon>Dikarya</taxon>
        <taxon>Basidiomycota</taxon>
        <taxon>Agaricomycotina</taxon>
        <taxon>Agaricomycetes</taxon>
        <taxon>Agaricomycetidae</taxon>
        <taxon>Boletales</taxon>
        <taxon>Coniophorineae</taxon>
        <taxon>Coniophoraceae</taxon>
        <taxon>Coniophora</taxon>
    </lineage>
</organism>
<evidence type="ECO:0000313" key="2">
    <source>
        <dbReference type="Proteomes" id="UP000053558"/>
    </source>
</evidence>
<name>R7SFE0_CONPW</name>
<evidence type="ECO:0008006" key="3">
    <source>
        <dbReference type="Google" id="ProtNLM"/>
    </source>
</evidence>
<evidence type="ECO:0000313" key="1">
    <source>
        <dbReference type="EMBL" id="EIW74462.1"/>
    </source>
</evidence>
<protein>
    <recommendedName>
        <fullName evidence="3">RNI-like protein</fullName>
    </recommendedName>
</protein>
<dbReference type="RefSeq" id="XP_007775473.1">
    <property type="nucleotide sequence ID" value="XM_007777283.1"/>
</dbReference>
<dbReference type="GeneID" id="19202373"/>
<sequence length="748" mass="83105">MIIPRWHKNSREGKGCAGLNVGVLLDTASSAAAAVGNLDVARSLPRAPIIFLSSLLLQSCDKPLFALSLPISSSYMSRAFDVPELRLEVCSHIESQETLAALAQTSSTFLHPSLDRLWSGELQPVSIWSVINLLEEGIVKNDFGKIVDLVLNRNEHTRFFSYTHRIRYLDLNLHLDREHSIYESALLKLVSPPYSLERSFPRLRYLTLGAEALSTEGQMTFLPPLLSSLTVTGLEDRKLVDELVHRCPSLQSLDLALLYPFRDKELKEAVSLTVVKLFSLSTLRFTGLISSDAIRDLSRSSCLRRLSLINTDFAGDALSGSKDDTLQFQALEFLEVSFRTIESTTTLLQRLDKMPRVLKIRASVLAQAELQAFFSFFSQARGDKLEELILNTPAAVPPCTYTSDLIKPLMYLTSLRLLWLGIHSSISIAPGELYEFLRGFPKLETLHFNPTPITVDFLASITTECPMLKDVFLPIETSAPIEISTPAVMSMSSHPQQRPLSLHHAHFSLTELADVSVLTRTLVSHFPSIQALTLDHNLSTGVSRLQTGRQTGFDCIEPLRQLCMMTALSIKLPHPLALADADLTELATALPHLTHLRLLGDHPPTQLSRIAVTLDGVWALTSICTNLRALGINFSAISTFRSFPLKQRLKSGQGLLQNRTLRHLDIPGSYVSAAVVRDLAVLLAIMFPRLYGFGPRGPFYMGDTCCRLGLWIASLQRELKGKDVATMSVEELRSIAQDHCKGIYKIEL</sequence>
<reference evidence="2" key="1">
    <citation type="journal article" date="2012" name="Science">
        <title>The Paleozoic origin of enzymatic lignin decomposition reconstructed from 31 fungal genomes.</title>
        <authorList>
            <person name="Floudas D."/>
            <person name="Binder M."/>
            <person name="Riley R."/>
            <person name="Barry K."/>
            <person name="Blanchette R.A."/>
            <person name="Henrissat B."/>
            <person name="Martinez A.T."/>
            <person name="Otillar R."/>
            <person name="Spatafora J.W."/>
            <person name="Yadav J.S."/>
            <person name="Aerts A."/>
            <person name="Benoit I."/>
            <person name="Boyd A."/>
            <person name="Carlson A."/>
            <person name="Copeland A."/>
            <person name="Coutinho P.M."/>
            <person name="de Vries R.P."/>
            <person name="Ferreira P."/>
            <person name="Findley K."/>
            <person name="Foster B."/>
            <person name="Gaskell J."/>
            <person name="Glotzer D."/>
            <person name="Gorecki P."/>
            <person name="Heitman J."/>
            <person name="Hesse C."/>
            <person name="Hori C."/>
            <person name="Igarashi K."/>
            <person name="Jurgens J.A."/>
            <person name="Kallen N."/>
            <person name="Kersten P."/>
            <person name="Kohler A."/>
            <person name="Kuees U."/>
            <person name="Kumar T.K.A."/>
            <person name="Kuo A."/>
            <person name="LaButti K."/>
            <person name="Larrondo L.F."/>
            <person name="Lindquist E."/>
            <person name="Ling A."/>
            <person name="Lombard V."/>
            <person name="Lucas S."/>
            <person name="Lundell T."/>
            <person name="Martin R."/>
            <person name="McLaughlin D.J."/>
            <person name="Morgenstern I."/>
            <person name="Morin E."/>
            <person name="Murat C."/>
            <person name="Nagy L.G."/>
            <person name="Nolan M."/>
            <person name="Ohm R.A."/>
            <person name="Patyshakuliyeva A."/>
            <person name="Rokas A."/>
            <person name="Ruiz-Duenas F.J."/>
            <person name="Sabat G."/>
            <person name="Salamov A."/>
            <person name="Samejima M."/>
            <person name="Schmutz J."/>
            <person name="Slot J.C."/>
            <person name="St John F."/>
            <person name="Stenlid J."/>
            <person name="Sun H."/>
            <person name="Sun S."/>
            <person name="Syed K."/>
            <person name="Tsang A."/>
            <person name="Wiebenga A."/>
            <person name="Young D."/>
            <person name="Pisabarro A."/>
            <person name="Eastwood D.C."/>
            <person name="Martin F."/>
            <person name="Cullen D."/>
            <person name="Grigoriev I.V."/>
            <person name="Hibbett D.S."/>
        </authorList>
    </citation>
    <scope>NUCLEOTIDE SEQUENCE [LARGE SCALE GENOMIC DNA]</scope>
    <source>
        <strain evidence="2">RWD-64-598 SS2</strain>
    </source>
</reference>
<dbReference type="Gene3D" id="3.80.10.10">
    <property type="entry name" value="Ribonuclease Inhibitor"/>
    <property type="match status" value="1"/>
</dbReference>
<dbReference type="KEGG" id="cput:CONPUDRAFT_147778"/>
<dbReference type="EMBL" id="JH711592">
    <property type="protein sequence ID" value="EIW74462.1"/>
    <property type="molecule type" value="Genomic_DNA"/>
</dbReference>
<proteinExistence type="predicted"/>
<dbReference type="SUPFAM" id="SSF52047">
    <property type="entry name" value="RNI-like"/>
    <property type="match status" value="2"/>
</dbReference>
<keyword evidence="2" id="KW-1185">Reference proteome</keyword>
<accession>R7SFE0</accession>
<dbReference type="Proteomes" id="UP000053558">
    <property type="component" value="Unassembled WGS sequence"/>
</dbReference>
<gene>
    <name evidence="1" type="ORF">CONPUDRAFT_147778</name>
</gene>